<dbReference type="GO" id="GO:0009307">
    <property type="term" value="P:DNA restriction-modification system"/>
    <property type="evidence" value="ECO:0007669"/>
    <property type="project" value="UniProtKB-KW"/>
</dbReference>
<evidence type="ECO:0000256" key="2">
    <source>
        <dbReference type="ARBA" id="ARBA00022747"/>
    </source>
</evidence>
<evidence type="ECO:0000313" key="6">
    <source>
        <dbReference type="Proteomes" id="UP000422569"/>
    </source>
</evidence>
<dbReference type="InterPro" id="IPR000055">
    <property type="entry name" value="Restrct_endonuc_typeI_TRD"/>
</dbReference>
<sequence length="192" mass="20285">MLELRKIASTFSGVTVQEADGGTARFVRLSDLSDLKAGRKPVLAAGEAPTVARALPIEDGDLIIGARGAATDVCLATPGMLGAFVSLDLYLVRPDVSKVAPGYLVAVLELPATQVLFAGGKQGSGLARLPKDALENVPIPLPPLPQQRLIAELAESFNDEDRLLKRLADLNSILGREAIARAIRAVNQRQNS</sequence>
<dbReference type="Gene3D" id="3.90.220.20">
    <property type="entry name" value="DNA methylase specificity domains"/>
    <property type="match status" value="1"/>
</dbReference>
<keyword evidence="6" id="KW-1185">Reference proteome</keyword>
<keyword evidence="5" id="KW-0614">Plasmid</keyword>
<keyword evidence="3" id="KW-0238">DNA-binding</keyword>
<accession>A0A6B8MDK3</accession>
<evidence type="ECO:0000259" key="4">
    <source>
        <dbReference type="Pfam" id="PF01420"/>
    </source>
</evidence>
<dbReference type="EMBL" id="CP044332">
    <property type="protein sequence ID" value="QGM99842.1"/>
    <property type="molecule type" value="Genomic_DNA"/>
</dbReference>
<comment type="similarity">
    <text evidence="1">Belongs to the type-I restriction system S methylase family.</text>
</comment>
<proteinExistence type="inferred from homology"/>
<protein>
    <recommendedName>
        <fullName evidence="4">Type I restriction modification DNA specificity domain-containing protein</fullName>
    </recommendedName>
</protein>
<gene>
    <name evidence="5" type="ORF">F7D14_19725</name>
</gene>
<organism evidence="5 6">
    <name type="scientific">Methylocystis parvus</name>
    <dbReference type="NCBI Taxonomy" id="134"/>
    <lineage>
        <taxon>Bacteria</taxon>
        <taxon>Pseudomonadati</taxon>
        <taxon>Pseudomonadota</taxon>
        <taxon>Alphaproteobacteria</taxon>
        <taxon>Hyphomicrobiales</taxon>
        <taxon>Methylocystaceae</taxon>
        <taxon>Methylocystis</taxon>
    </lineage>
</organism>
<evidence type="ECO:0000313" key="5">
    <source>
        <dbReference type="EMBL" id="QGM99842.1"/>
    </source>
</evidence>
<dbReference type="SUPFAM" id="SSF116734">
    <property type="entry name" value="DNA methylase specificity domain"/>
    <property type="match status" value="1"/>
</dbReference>
<dbReference type="Pfam" id="PF01420">
    <property type="entry name" value="Methylase_S"/>
    <property type="match status" value="1"/>
</dbReference>
<reference evidence="5 6" key="1">
    <citation type="submission" date="2019-09" db="EMBL/GenBank/DDBJ databases">
        <title>Isolation and complete genome sequencing of Methylocystis species.</title>
        <authorList>
            <person name="Rumah B.L."/>
            <person name="Stead C.E."/>
            <person name="Stevens B.C."/>
            <person name="Minton N.P."/>
            <person name="Grosse-Honebrink A."/>
            <person name="Zhang Y."/>
        </authorList>
    </citation>
    <scope>NUCLEOTIDE SEQUENCE [LARGE SCALE GENOMIC DNA]</scope>
    <source>
        <strain evidence="5 6">BRCS2</strain>
        <plasmid evidence="5 6">unnamed1</plasmid>
    </source>
</reference>
<feature type="domain" description="Type I restriction modification DNA specificity" evidence="4">
    <location>
        <begin position="57"/>
        <end position="165"/>
    </location>
</feature>
<evidence type="ECO:0000256" key="3">
    <source>
        <dbReference type="ARBA" id="ARBA00023125"/>
    </source>
</evidence>
<keyword evidence="2" id="KW-0680">Restriction system</keyword>
<dbReference type="Proteomes" id="UP000422569">
    <property type="component" value="Plasmid unnamed1"/>
</dbReference>
<dbReference type="GO" id="GO:0003677">
    <property type="term" value="F:DNA binding"/>
    <property type="evidence" value="ECO:0007669"/>
    <property type="project" value="UniProtKB-KW"/>
</dbReference>
<dbReference type="GeneID" id="42570672"/>
<evidence type="ECO:0000256" key="1">
    <source>
        <dbReference type="ARBA" id="ARBA00010923"/>
    </source>
</evidence>
<dbReference type="KEGG" id="mpar:F7D14_19725"/>
<dbReference type="InterPro" id="IPR044946">
    <property type="entry name" value="Restrct_endonuc_typeI_TRD_sf"/>
</dbReference>
<dbReference type="AlphaFoldDB" id="A0A6B8MDK3"/>
<name>A0A6B8MDK3_9HYPH</name>
<dbReference type="RefSeq" id="WP_016919164.1">
    <property type="nucleotide sequence ID" value="NZ_CP044332.1"/>
</dbReference>
<geneLocation type="plasmid" evidence="5">
    <name>unnamed1</name>
</geneLocation>